<accession>A0A5B9P4H6</accession>
<organism evidence="1 2">
    <name type="scientific">Mariniblastus fucicola</name>
    <dbReference type="NCBI Taxonomy" id="980251"/>
    <lineage>
        <taxon>Bacteria</taxon>
        <taxon>Pseudomonadati</taxon>
        <taxon>Planctomycetota</taxon>
        <taxon>Planctomycetia</taxon>
        <taxon>Pirellulales</taxon>
        <taxon>Pirellulaceae</taxon>
        <taxon>Mariniblastus</taxon>
    </lineage>
</organism>
<proteinExistence type="predicted"/>
<keyword evidence="2" id="KW-1185">Reference proteome</keyword>
<dbReference type="Proteomes" id="UP000322214">
    <property type="component" value="Chromosome"/>
</dbReference>
<dbReference type="EMBL" id="CP042912">
    <property type="protein sequence ID" value="QEG21487.1"/>
    <property type="molecule type" value="Genomic_DNA"/>
</dbReference>
<protein>
    <submittedName>
        <fullName evidence="1">Uncharacterized protein</fullName>
    </submittedName>
</protein>
<gene>
    <name evidence="1" type="ORF">MFFC18_13430</name>
</gene>
<name>A0A5B9P4H6_9BACT</name>
<evidence type="ECO:0000313" key="2">
    <source>
        <dbReference type="Proteomes" id="UP000322214"/>
    </source>
</evidence>
<dbReference type="AlphaFoldDB" id="A0A5B9P4H6"/>
<reference evidence="1 2" key="1">
    <citation type="submission" date="2019-08" db="EMBL/GenBank/DDBJ databases">
        <title>Deep-cultivation of Planctomycetes and their phenomic and genomic characterization uncovers novel biology.</title>
        <authorList>
            <person name="Wiegand S."/>
            <person name="Jogler M."/>
            <person name="Boedeker C."/>
            <person name="Pinto D."/>
            <person name="Vollmers J."/>
            <person name="Rivas-Marin E."/>
            <person name="Kohn T."/>
            <person name="Peeters S.H."/>
            <person name="Heuer A."/>
            <person name="Rast P."/>
            <person name="Oberbeckmann S."/>
            <person name="Bunk B."/>
            <person name="Jeske O."/>
            <person name="Meyerdierks A."/>
            <person name="Storesund J.E."/>
            <person name="Kallscheuer N."/>
            <person name="Luecker S."/>
            <person name="Lage O.M."/>
            <person name="Pohl T."/>
            <person name="Merkel B.J."/>
            <person name="Hornburger P."/>
            <person name="Mueller R.-W."/>
            <person name="Bruemmer F."/>
            <person name="Labrenz M."/>
            <person name="Spormann A.M."/>
            <person name="Op den Camp H."/>
            <person name="Overmann J."/>
            <person name="Amann R."/>
            <person name="Jetten M.S.M."/>
            <person name="Mascher T."/>
            <person name="Medema M.H."/>
            <person name="Devos D.P."/>
            <person name="Kaster A.-K."/>
            <person name="Ovreas L."/>
            <person name="Rohde M."/>
            <person name="Galperin M.Y."/>
            <person name="Jogler C."/>
        </authorList>
    </citation>
    <scope>NUCLEOTIDE SEQUENCE [LARGE SCALE GENOMIC DNA]</scope>
    <source>
        <strain evidence="1 2">FC18</strain>
    </source>
</reference>
<sequence>MRSSSSNDMKNWLDCNTTSLKLNEADNGWDRRDASDNVDLSVANDTMRGTSIIRGTHVPTTLFRGSVCIPLLSSGRAVRLVFDRILVHGIRI</sequence>
<evidence type="ECO:0000313" key="1">
    <source>
        <dbReference type="EMBL" id="QEG21487.1"/>
    </source>
</evidence>
<dbReference type="KEGG" id="mff:MFFC18_13430"/>